<keyword evidence="3" id="KW-1185">Reference proteome</keyword>
<evidence type="ECO:0000313" key="3">
    <source>
        <dbReference type="Proteomes" id="UP001152622"/>
    </source>
</evidence>
<dbReference type="AlphaFoldDB" id="A0A9Q1II88"/>
<name>A0A9Q1II88_SYNKA</name>
<organism evidence="2 3">
    <name type="scientific">Synaphobranchus kaupii</name>
    <name type="common">Kaup's arrowtooth eel</name>
    <dbReference type="NCBI Taxonomy" id="118154"/>
    <lineage>
        <taxon>Eukaryota</taxon>
        <taxon>Metazoa</taxon>
        <taxon>Chordata</taxon>
        <taxon>Craniata</taxon>
        <taxon>Vertebrata</taxon>
        <taxon>Euteleostomi</taxon>
        <taxon>Actinopterygii</taxon>
        <taxon>Neopterygii</taxon>
        <taxon>Teleostei</taxon>
        <taxon>Anguilliformes</taxon>
        <taxon>Synaphobranchidae</taxon>
        <taxon>Synaphobranchus</taxon>
    </lineage>
</organism>
<comment type="caution">
    <text evidence="2">The sequence shown here is derived from an EMBL/GenBank/DDBJ whole genome shotgun (WGS) entry which is preliminary data.</text>
</comment>
<reference evidence="2" key="1">
    <citation type="journal article" date="2023" name="Science">
        <title>Genome structures resolve the early diversification of teleost fishes.</title>
        <authorList>
            <person name="Parey E."/>
            <person name="Louis A."/>
            <person name="Montfort J."/>
            <person name="Bouchez O."/>
            <person name="Roques C."/>
            <person name="Iampietro C."/>
            <person name="Lluch J."/>
            <person name="Castinel A."/>
            <person name="Donnadieu C."/>
            <person name="Desvignes T."/>
            <person name="Floi Bucao C."/>
            <person name="Jouanno E."/>
            <person name="Wen M."/>
            <person name="Mejri S."/>
            <person name="Dirks R."/>
            <person name="Jansen H."/>
            <person name="Henkel C."/>
            <person name="Chen W.J."/>
            <person name="Zahm M."/>
            <person name="Cabau C."/>
            <person name="Klopp C."/>
            <person name="Thompson A.W."/>
            <person name="Robinson-Rechavi M."/>
            <person name="Braasch I."/>
            <person name="Lecointre G."/>
            <person name="Bobe J."/>
            <person name="Postlethwait J.H."/>
            <person name="Berthelot C."/>
            <person name="Roest Crollius H."/>
            <person name="Guiguen Y."/>
        </authorList>
    </citation>
    <scope>NUCLEOTIDE SEQUENCE</scope>
    <source>
        <strain evidence="2">WJC10195</strain>
    </source>
</reference>
<protein>
    <submittedName>
        <fullName evidence="2">Uncharacterized protein</fullName>
    </submittedName>
</protein>
<evidence type="ECO:0000313" key="2">
    <source>
        <dbReference type="EMBL" id="KAJ8340546.1"/>
    </source>
</evidence>
<sequence>MHLRDLIPSSDPSLTLASPWGWSRLTYPAYPGSALGWCCPGQERAYDTGRHNGHRGSVRQYNALALHALMGPCSFEASPARGALFIRLALSCGSATRLLARPSIDAAPENSGQDLPPPRCPQTRRRHNQRRALFPGTSGAFGWQAVRGSESVIPEELAAAKRRGVRGVLRTSGSLLPVTSGLCKVQLIDAPQQELIHLQLN</sequence>
<feature type="region of interest" description="Disordered" evidence="1">
    <location>
        <begin position="104"/>
        <end position="124"/>
    </location>
</feature>
<gene>
    <name evidence="2" type="ORF">SKAU_G00351790</name>
</gene>
<dbReference type="Proteomes" id="UP001152622">
    <property type="component" value="Chromosome 16"/>
</dbReference>
<accession>A0A9Q1II88</accession>
<proteinExistence type="predicted"/>
<evidence type="ECO:0000256" key="1">
    <source>
        <dbReference type="SAM" id="MobiDB-lite"/>
    </source>
</evidence>
<dbReference type="EMBL" id="JAINUF010000016">
    <property type="protein sequence ID" value="KAJ8340546.1"/>
    <property type="molecule type" value="Genomic_DNA"/>
</dbReference>